<evidence type="ECO:0000313" key="2">
    <source>
        <dbReference type="EMBL" id="SVH92323.1"/>
    </source>
</evidence>
<keyword evidence="1" id="KW-1133">Transmembrane helix</keyword>
<keyword evidence="1" id="KW-0472">Membrane</keyword>
<accession>A0A658Z5Y0</accession>
<evidence type="ECO:0000313" key="3">
    <source>
        <dbReference type="Proteomes" id="UP000260191"/>
    </source>
</evidence>
<dbReference type="EMBL" id="UIPR01000223">
    <property type="protein sequence ID" value="SVH92323.1"/>
    <property type="molecule type" value="Genomic_DNA"/>
</dbReference>
<feature type="transmembrane region" description="Helical" evidence="1">
    <location>
        <begin position="12"/>
        <end position="32"/>
    </location>
</feature>
<keyword evidence="1" id="KW-0812">Transmembrane</keyword>
<proteinExistence type="predicted"/>
<sequence length="46" mass="5537">MIGNFNPKKNKIVVRDFFNILRVCILMCLYIFRLNFIKGFNIKNNI</sequence>
<dbReference type="AlphaFoldDB" id="A0A658Z5Y0"/>
<dbReference type="Proteomes" id="UP000260191">
    <property type="component" value="Unassembled WGS sequence"/>
</dbReference>
<gene>
    <name evidence="2" type="ORF">SAMEA3710514_05262</name>
</gene>
<evidence type="ECO:0000256" key="1">
    <source>
        <dbReference type="SAM" id="Phobius"/>
    </source>
</evidence>
<name>A0A658Z5Y0_SHIFL</name>
<protein>
    <submittedName>
        <fullName evidence="2">Uncharacterized protein</fullName>
    </submittedName>
</protein>
<reference evidence="2 3" key="1">
    <citation type="submission" date="2018-06" db="EMBL/GenBank/DDBJ databases">
        <authorList>
            <consortium name="Pathogen Informatics"/>
            <person name="Doyle S."/>
        </authorList>
    </citation>
    <scope>NUCLEOTIDE SEQUENCE [LARGE SCALE GENOMIC DNA]</scope>
    <source>
        <strain evidence="2 3">4028STDY6275000</strain>
    </source>
</reference>
<organism evidence="2 3">
    <name type="scientific">Shigella flexneri</name>
    <dbReference type="NCBI Taxonomy" id="623"/>
    <lineage>
        <taxon>Bacteria</taxon>
        <taxon>Pseudomonadati</taxon>
        <taxon>Pseudomonadota</taxon>
        <taxon>Gammaproteobacteria</taxon>
        <taxon>Enterobacterales</taxon>
        <taxon>Enterobacteriaceae</taxon>
        <taxon>Shigella</taxon>
    </lineage>
</organism>